<dbReference type="CDD" id="cd03424">
    <property type="entry name" value="NUDIX_ADPRase_Nudt5_UGPPase_Nudt14"/>
    <property type="match status" value="1"/>
</dbReference>
<dbReference type="PANTHER" id="PTHR11839">
    <property type="entry name" value="UDP/ADP-SUGAR PYROPHOSPHATASE"/>
    <property type="match status" value="1"/>
</dbReference>
<feature type="domain" description="Nudix hydrolase" evidence="3">
    <location>
        <begin position="186"/>
        <end position="339"/>
    </location>
</feature>
<sequence length="352" mass="38632">MAVTVLRTISTSLQVLNPFHAPNLLSKNKKGFFCKMSTESPSLTHSITLPSKQSEPVQILAAPGVSSSEFWSAIDSSLFKHWLHNLQTENGILANGKMTLNHILIQGVDMFGKRIGFLKFKAEIFDKETGNKSLGFPCLVQPGISVAFLLILEILNVQQRGYNMMGHVISIWLNLNCDQVPGIVFARGPAVAMLILLESEGEIYVVLTEQARVPVGRIILELPAGMLDDDKGDIVGTAVREVEEETGIKLNVEDMVDLTAFLDSSTGRTVFPSPGGCDEDISIFLCRKHVDKEVIMHLQGKETGLREHGELIKVRVVPYKNLWRATADCKVLAAVALLEMAKKEGLLPSLAT</sequence>
<reference evidence="4 5" key="1">
    <citation type="submission" date="2023-01" db="EMBL/GenBank/DDBJ databases">
        <authorList>
            <person name="Kreplak J."/>
        </authorList>
    </citation>
    <scope>NUCLEOTIDE SEQUENCE [LARGE SCALE GENOMIC DNA]</scope>
</reference>
<keyword evidence="2" id="KW-0378">Hydrolase</keyword>
<name>A0AAV1AKK6_VICFA</name>
<dbReference type="GO" id="GO:0080041">
    <property type="term" value="F:ADP-ribose pyrophosphohydrolase activity"/>
    <property type="evidence" value="ECO:0007669"/>
    <property type="project" value="TreeGrafter"/>
</dbReference>
<proteinExistence type="predicted"/>
<evidence type="ECO:0000256" key="2">
    <source>
        <dbReference type="ARBA" id="ARBA00022801"/>
    </source>
</evidence>
<evidence type="ECO:0000313" key="4">
    <source>
        <dbReference type="EMBL" id="CAI8609654.1"/>
    </source>
</evidence>
<accession>A0AAV1AKK6</accession>
<organism evidence="4 5">
    <name type="scientific">Vicia faba</name>
    <name type="common">Broad bean</name>
    <name type="synonym">Faba vulgaris</name>
    <dbReference type="NCBI Taxonomy" id="3906"/>
    <lineage>
        <taxon>Eukaryota</taxon>
        <taxon>Viridiplantae</taxon>
        <taxon>Streptophyta</taxon>
        <taxon>Embryophyta</taxon>
        <taxon>Tracheophyta</taxon>
        <taxon>Spermatophyta</taxon>
        <taxon>Magnoliopsida</taxon>
        <taxon>eudicotyledons</taxon>
        <taxon>Gunneridae</taxon>
        <taxon>Pentapetalae</taxon>
        <taxon>rosids</taxon>
        <taxon>fabids</taxon>
        <taxon>Fabales</taxon>
        <taxon>Fabaceae</taxon>
        <taxon>Papilionoideae</taxon>
        <taxon>50 kb inversion clade</taxon>
        <taxon>NPAAA clade</taxon>
        <taxon>Hologalegina</taxon>
        <taxon>IRL clade</taxon>
        <taxon>Fabeae</taxon>
        <taxon>Vicia</taxon>
    </lineage>
</organism>
<dbReference type="GO" id="GO:0019693">
    <property type="term" value="P:ribose phosphate metabolic process"/>
    <property type="evidence" value="ECO:0007669"/>
    <property type="project" value="TreeGrafter"/>
</dbReference>
<dbReference type="GO" id="GO:0080042">
    <property type="term" value="F:ADP-glucose pyrophosphohydrolase activity"/>
    <property type="evidence" value="ECO:0007669"/>
    <property type="project" value="TreeGrafter"/>
</dbReference>
<dbReference type="AlphaFoldDB" id="A0AAV1AKK6"/>
<dbReference type="Pfam" id="PF00293">
    <property type="entry name" value="NUDIX"/>
    <property type="match status" value="1"/>
</dbReference>
<keyword evidence="5" id="KW-1185">Reference proteome</keyword>
<evidence type="ECO:0000313" key="5">
    <source>
        <dbReference type="Proteomes" id="UP001157006"/>
    </source>
</evidence>
<dbReference type="GO" id="GO:0006753">
    <property type="term" value="P:nucleoside phosphate metabolic process"/>
    <property type="evidence" value="ECO:0007669"/>
    <property type="project" value="TreeGrafter"/>
</dbReference>
<evidence type="ECO:0000259" key="3">
    <source>
        <dbReference type="PROSITE" id="PS51462"/>
    </source>
</evidence>
<dbReference type="SUPFAM" id="SSF55811">
    <property type="entry name" value="Nudix"/>
    <property type="match status" value="1"/>
</dbReference>
<dbReference type="Proteomes" id="UP001157006">
    <property type="component" value="Chromosome 4"/>
</dbReference>
<dbReference type="InterPro" id="IPR015797">
    <property type="entry name" value="NUDIX_hydrolase-like_dom_sf"/>
</dbReference>
<dbReference type="PROSITE" id="PS51462">
    <property type="entry name" value="NUDIX"/>
    <property type="match status" value="1"/>
</dbReference>
<dbReference type="FunFam" id="3.90.79.10:FF:000050">
    <property type="entry name" value="Nudix hydrolase 14 chloroplastic"/>
    <property type="match status" value="1"/>
</dbReference>
<dbReference type="PANTHER" id="PTHR11839:SF18">
    <property type="entry name" value="NUDIX HYDROLASE DOMAIN-CONTAINING PROTEIN"/>
    <property type="match status" value="1"/>
</dbReference>
<comment type="cofactor">
    <cofactor evidence="1">
        <name>Mg(2+)</name>
        <dbReference type="ChEBI" id="CHEBI:18420"/>
    </cofactor>
</comment>
<gene>
    <name evidence="4" type="ORF">VFH_IV143720</name>
</gene>
<dbReference type="Gene3D" id="3.90.79.10">
    <property type="entry name" value="Nucleoside Triphosphate Pyrophosphohydrolase"/>
    <property type="match status" value="1"/>
</dbReference>
<dbReference type="EMBL" id="OX451739">
    <property type="protein sequence ID" value="CAI8609654.1"/>
    <property type="molecule type" value="Genomic_DNA"/>
</dbReference>
<protein>
    <recommendedName>
        <fullName evidence="3">Nudix hydrolase domain-containing protein</fullName>
    </recommendedName>
</protein>
<dbReference type="InterPro" id="IPR000086">
    <property type="entry name" value="NUDIX_hydrolase_dom"/>
</dbReference>
<evidence type="ECO:0000256" key="1">
    <source>
        <dbReference type="ARBA" id="ARBA00001946"/>
    </source>
</evidence>